<gene>
    <name evidence="2" type="ordered locus">HFX_6242</name>
</gene>
<proteinExistence type="predicted"/>
<geneLocation type="plasmid" evidence="2 3">
    <name>pHM500</name>
</geneLocation>
<dbReference type="HOGENOM" id="CLU_2299258_0_0_2"/>
<evidence type="ECO:0000313" key="2">
    <source>
        <dbReference type="EMBL" id="AFK21365.1"/>
    </source>
</evidence>
<evidence type="ECO:0000313" key="3">
    <source>
        <dbReference type="Proteomes" id="UP000006469"/>
    </source>
</evidence>
<feature type="compositionally biased region" description="Basic and acidic residues" evidence="1">
    <location>
        <begin position="87"/>
        <end position="100"/>
    </location>
</feature>
<keyword evidence="2" id="KW-0614">Plasmid</keyword>
<feature type="region of interest" description="Disordered" evidence="1">
    <location>
        <begin position="81"/>
        <end position="100"/>
    </location>
</feature>
<evidence type="ECO:0000256" key="1">
    <source>
        <dbReference type="SAM" id="MobiDB-lite"/>
    </source>
</evidence>
<protein>
    <submittedName>
        <fullName evidence="2">Uncharacterized protein</fullName>
    </submittedName>
</protein>
<accession>I3RAV5</accession>
<dbReference type="Proteomes" id="UP000006469">
    <property type="component" value="Plasmid pHM500"/>
</dbReference>
<organism evidence="2 3">
    <name type="scientific">Haloferax mediterranei (strain ATCC 33500 / DSM 1411 / JCM 8866 / NBRC 14739 / NCIMB 2177 / R-4)</name>
    <name type="common">Halobacterium mediterranei</name>
    <dbReference type="NCBI Taxonomy" id="523841"/>
    <lineage>
        <taxon>Archaea</taxon>
        <taxon>Methanobacteriati</taxon>
        <taxon>Methanobacteriota</taxon>
        <taxon>Stenosarchaea group</taxon>
        <taxon>Halobacteria</taxon>
        <taxon>Halobacteriales</taxon>
        <taxon>Haloferacaceae</taxon>
        <taxon>Haloferax</taxon>
    </lineage>
</organism>
<sequence length="100" mass="11322">MEFSQFSQFLKVISCFNSLNSLDGSKVVDTIMYQRGKGDFEPPNVYTVRNADKVCTIQRADTAHTLYKLWNVPAVGGSIDVASGERLTPERRRREDDDCD</sequence>
<reference evidence="2 3" key="1">
    <citation type="journal article" date="2012" name="J. Bacteriol.">
        <title>Complete genome sequence of the metabolically versatile halophilic archaeon Haloferax mediterranei, a poly(3-hydroxybutyrate-co-3-hydroxyvalerate) producer.</title>
        <authorList>
            <person name="Han J."/>
            <person name="Zhang F."/>
            <person name="Hou J."/>
            <person name="Liu X."/>
            <person name="Li M."/>
            <person name="Liu H."/>
            <person name="Cai L."/>
            <person name="Zhang B."/>
            <person name="Chen Y."/>
            <person name="Zhou J."/>
            <person name="Hu S."/>
            <person name="Xiang H."/>
        </authorList>
    </citation>
    <scope>NUCLEOTIDE SEQUENCE [LARGE SCALE GENOMIC DNA]</scope>
    <source>
        <strain evidence="3">ATCC 33500 / DSM 1411 / JCM 8866 / NBRC 14739 / NCIMB 2177 / R-4</strain>
        <plasmid evidence="3">pHM500</plasmid>
    </source>
</reference>
<dbReference type="KEGG" id="hme:HFX_6242"/>
<name>I3RAV5_HALMT</name>
<dbReference type="AlphaFoldDB" id="I3RAV5"/>
<dbReference type="EMBL" id="CP001871">
    <property type="protein sequence ID" value="AFK21365.1"/>
    <property type="molecule type" value="Genomic_DNA"/>
</dbReference>